<dbReference type="NCBIfam" id="NF004162">
    <property type="entry name" value="PRK05627.1-5"/>
    <property type="match status" value="1"/>
</dbReference>
<accession>A0ABV8QM93</accession>
<dbReference type="PIRSF" id="PIRSF004491">
    <property type="entry name" value="FAD_Synth"/>
    <property type="match status" value="1"/>
</dbReference>
<evidence type="ECO:0000259" key="16">
    <source>
        <dbReference type="SMART" id="SM00904"/>
    </source>
</evidence>
<keyword evidence="11 15" id="KW-0067">ATP-binding</keyword>
<evidence type="ECO:0000256" key="13">
    <source>
        <dbReference type="ARBA" id="ARBA00047880"/>
    </source>
</evidence>
<dbReference type="PANTHER" id="PTHR22749:SF6">
    <property type="entry name" value="RIBOFLAVIN KINASE"/>
    <property type="match status" value="1"/>
</dbReference>
<keyword evidence="7 15" id="KW-0548">Nucleotidyltransferase</keyword>
<evidence type="ECO:0000256" key="7">
    <source>
        <dbReference type="ARBA" id="ARBA00022695"/>
    </source>
</evidence>
<evidence type="ECO:0000256" key="14">
    <source>
        <dbReference type="ARBA" id="ARBA00049494"/>
    </source>
</evidence>
<comment type="catalytic activity">
    <reaction evidence="13 15">
        <text>riboflavin + ATP = FMN + ADP + H(+)</text>
        <dbReference type="Rhea" id="RHEA:14357"/>
        <dbReference type="ChEBI" id="CHEBI:15378"/>
        <dbReference type="ChEBI" id="CHEBI:30616"/>
        <dbReference type="ChEBI" id="CHEBI:57986"/>
        <dbReference type="ChEBI" id="CHEBI:58210"/>
        <dbReference type="ChEBI" id="CHEBI:456216"/>
        <dbReference type="EC" id="2.7.1.26"/>
    </reaction>
</comment>
<dbReference type="GO" id="GO:0003919">
    <property type="term" value="F:FMN adenylyltransferase activity"/>
    <property type="evidence" value="ECO:0007669"/>
    <property type="project" value="UniProtKB-EC"/>
</dbReference>
<keyword evidence="5 15" id="KW-0288">FMN</keyword>
<dbReference type="RefSeq" id="WP_379708255.1">
    <property type="nucleotide sequence ID" value="NZ_JBHSCZ010000001.1"/>
</dbReference>
<comment type="pathway">
    <text evidence="2 15">Cofactor biosynthesis; FAD biosynthesis; FAD from FMN: step 1/1.</text>
</comment>
<dbReference type="Gene3D" id="3.40.50.620">
    <property type="entry name" value="HUPs"/>
    <property type="match status" value="1"/>
</dbReference>
<dbReference type="InterPro" id="IPR023465">
    <property type="entry name" value="Riboflavin_kinase_dom_sf"/>
</dbReference>
<dbReference type="Gene3D" id="2.40.30.30">
    <property type="entry name" value="Riboflavin kinase-like"/>
    <property type="match status" value="1"/>
</dbReference>
<evidence type="ECO:0000313" key="18">
    <source>
        <dbReference type="Proteomes" id="UP001595907"/>
    </source>
</evidence>
<dbReference type="PANTHER" id="PTHR22749">
    <property type="entry name" value="RIBOFLAVIN KINASE/FMN ADENYLYLTRANSFERASE"/>
    <property type="match status" value="1"/>
</dbReference>
<dbReference type="InterPro" id="IPR002606">
    <property type="entry name" value="Riboflavin_kinase_bac"/>
</dbReference>
<evidence type="ECO:0000256" key="9">
    <source>
        <dbReference type="ARBA" id="ARBA00022777"/>
    </source>
</evidence>
<dbReference type="InterPro" id="IPR004821">
    <property type="entry name" value="Cyt_trans-like"/>
</dbReference>
<dbReference type="NCBIfam" id="TIGR00083">
    <property type="entry name" value="ribF"/>
    <property type="match status" value="1"/>
</dbReference>
<dbReference type="NCBIfam" id="TIGR00125">
    <property type="entry name" value="cyt_tran_rel"/>
    <property type="match status" value="1"/>
</dbReference>
<dbReference type="InterPro" id="IPR023468">
    <property type="entry name" value="Riboflavin_kinase"/>
</dbReference>
<dbReference type="InterPro" id="IPR015865">
    <property type="entry name" value="Riboflavin_kinase_bac/euk"/>
</dbReference>
<sequence>MVFLGSDNSCVYELQNKCLLTDFQYSFLNYFCTANMNIYKDINQLPAFKNAVITTGSFDGVHQGHVQIIEQLKKEAQKIDGTPVLITFYPHPKQIVQIKDKPLFVLNTPAEKYHLLQQNGIEHIVEVPFNAKFAALTAEQYIDKFLVKSFHPSVIVVGYDHRFGHNRTGDFSLLQSKAAQHQYEVKEIPEHILKNITISSTKVRDAITSGDIQKATAYLGYQYFFSGVVVEGNKLGRTIGYPTANLKIEDDHKLVPANGVYAVDVQLQKQQCKGMMNIGVRPTVDGTKRTIEVNIFDFDEDIYGQQITITLKNQLRTEIKFDGLAALTQQLAKDKLMAQQVNA</sequence>
<evidence type="ECO:0000256" key="8">
    <source>
        <dbReference type="ARBA" id="ARBA00022741"/>
    </source>
</evidence>
<gene>
    <name evidence="17" type="ORF">ACFOWM_00920</name>
</gene>
<dbReference type="GO" id="GO:0008531">
    <property type="term" value="F:riboflavin kinase activity"/>
    <property type="evidence" value="ECO:0007669"/>
    <property type="project" value="UniProtKB-EC"/>
</dbReference>
<evidence type="ECO:0000256" key="12">
    <source>
        <dbReference type="ARBA" id="ARBA00023268"/>
    </source>
</evidence>
<evidence type="ECO:0000256" key="2">
    <source>
        <dbReference type="ARBA" id="ARBA00004726"/>
    </source>
</evidence>
<dbReference type="InterPro" id="IPR015864">
    <property type="entry name" value="FAD_synthase"/>
</dbReference>
<feature type="domain" description="Riboflavin kinase" evidence="16">
    <location>
        <begin position="218"/>
        <end position="343"/>
    </location>
</feature>
<dbReference type="EC" id="2.7.7.2" evidence="15"/>
<evidence type="ECO:0000256" key="5">
    <source>
        <dbReference type="ARBA" id="ARBA00022643"/>
    </source>
</evidence>
<keyword evidence="4 15" id="KW-0285">Flavoprotein</keyword>
<organism evidence="17 18">
    <name type="scientific">Ferruginibacter yonginensis</name>
    <dbReference type="NCBI Taxonomy" id="1310416"/>
    <lineage>
        <taxon>Bacteria</taxon>
        <taxon>Pseudomonadati</taxon>
        <taxon>Bacteroidota</taxon>
        <taxon>Chitinophagia</taxon>
        <taxon>Chitinophagales</taxon>
        <taxon>Chitinophagaceae</taxon>
        <taxon>Ferruginibacter</taxon>
    </lineage>
</organism>
<evidence type="ECO:0000256" key="15">
    <source>
        <dbReference type="PIRNR" id="PIRNR004491"/>
    </source>
</evidence>
<dbReference type="NCBIfam" id="NF004160">
    <property type="entry name" value="PRK05627.1-3"/>
    <property type="match status" value="1"/>
</dbReference>
<reference evidence="18" key="1">
    <citation type="journal article" date="2019" name="Int. J. Syst. Evol. Microbiol.">
        <title>The Global Catalogue of Microorganisms (GCM) 10K type strain sequencing project: providing services to taxonomists for standard genome sequencing and annotation.</title>
        <authorList>
            <consortium name="The Broad Institute Genomics Platform"/>
            <consortium name="The Broad Institute Genome Sequencing Center for Infectious Disease"/>
            <person name="Wu L."/>
            <person name="Ma J."/>
        </authorList>
    </citation>
    <scope>NUCLEOTIDE SEQUENCE [LARGE SCALE GENOMIC DNA]</scope>
    <source>
        <strain evidence="18">CECT 8289</strain>
    </source>
</reference>
<keyword evidence="18" id="KW-1185">Reference proteome</keyword>
<evidence type="ECO:0000256" key="4">
    <source>
        <dbReference type="ARBA" id="ARBA00022630"/>
    </source>
</evidence>
<comment type="similarity">
    <text evidence="15">Belongs to the ribF family.</text>
</comment>
<keyword evidence="6 15" id="KW-0808">Transferase</keyword>
<evidence type="ECO:0000256" key="10">
    <source>
        <dbReference type="ARBA" id="ARBA00022827"/>
    </source>
</evidence>
<proteinExistence type="inferred from homology"/>
<keyword evidence="10 15" id="KW-0274">FAD</keyword>
<dbReference type="Pfam" id="PF01687">
    <property type="entry name" value="Flavokinase"/>
    <property type="match status" value="1"/>
</dbReference>
<keyword evidence="8 15" id="KW-0547">Nucleotide-binding</keyword>
<protein>
    <recommendedName>
        <fullName evidence="15">Riboflavin biosynthesis protein</fullName>
    </recommendedName>
    <domain>
        <recommendedName>
            <fullName evidence="15">Riboflavin kinase</fullName>
            <ecNumber evidence="15">2.7.1.26</ecNumber>
        </recommendedName>
        <alternativeName>
            <fullName evidence="15">Flavokinase</fullName>
        </alternativeName>
    </domain>
    <domain>
        <recommendedName>
            <fullName evidence="15">FMN adenylyltransferase</fullName>
            <ecNumber evidence="15">2.7.7.2</ecNumber>
        </recommendedName>
        <alternativeName>
            <fullName evidence="15">FAD pyrophosphorylase</fullName>
        </alternativeName>
        <alternativeName>
            <fullName evidence="15">FAD synthase</fullName>
        </alternativeName>
    </domain>
</protein>
<comment type="pathway">
    <text evidence="3 15">Cofactor biosynthesis; FMN biosynthesis; FMN from riboflavin (ATP route): step 1/1.</text>
</comment>
<evidence type="ECO:0000256" key="3">
    <source>
        <dbReference type="ARBA" id="ARBA00005201"/>
    </source>
</evidence>
<dbReference type="SUPFAM" id="SSF52374">
    <property type="entry name" value="Nucleotidylyl transferase"/>
    <property type="match status" value="1"/>
</dbReference>
<dbReference type="EC" id="2.7.1.26" evidence="15"/>
<evidence type="ECO:0000256" key="11">
    <source>
        <dbReference type="ARBA" id="ARBA00022840"/>
    </source>
</evidence>
<dbReference type="EMBL" id="JBHSCZ010000001">
    <property type="protein sequence ID" value="MFC4261425.1"/>
    <property type="molecule type" value="Genomic_DNA"/>
</dbReference>
<keyword evidence="12" id="KW-0511">Multifunctional enzyme</keyword>
<comment type="caution">
    <text evidence="17">The sequence shown here is derived from an EMBL/GenBank/DDBJ whole genome shotgun (WGS) entry which is preliminary data.</text>
</comment>
<evidence type="ECO:0000313" key="17">
    <source>
        <dbReference type="EMBL" id="MFC4261425.1"/>
    </source>
</evidence>
<dbReference type="CDD" id="cd02064">
    <property type="entry name" value="FAD_synthetase_N"/>
    <property type="match status" value="1"/>
</dbReference>
<dbReference type="SUPFAM" id="SSF82114">
    <property type="entry name" value="Riboflavin kinase-like"/>
    <property type="match status" value="1"/>
</dbReference>
<evidence type="ECO:0000256" key="6">
    <source>
        <dbReference type="ARBA" id="ARBA00022679"/>
    </source>
</evidence>
<dbReference type="Proteomes" id="UP001595907">
    <property type="component" value="Unassembled WGS sequence"/>
</dbReference>
<dbReference type="Pfam" id="PF06574">
    <property type="entry name" value="FAD_syn"/>
    <property type="match status" value="1"/>
</dbReference>
<evidence type="ECO:0000256" key="1">
    <source>
        <dbReference type="ARBA" id="ARBA00002121"/>
    </source>
</evidence>
<name>A0ABV8QM93_9BACT</name>
<comment type="catalytic activity">
    <reaction evidence="14 15">
        <text>FMN + ATP + H(+) = FAD + diphosphate</text>
        <dbReference type="Rhea" id="RHEA:17237"/>
        <dbReference type="ChEBI" id="CHEBI:15378"/>
        <dbReference type="ChEBI" id="CHEBI:30616"/>
        <dbReference type="ChEBI" id="CHEBI:33019"/>
        <dbReference type="ChEBI" id="CHEBI:57692"/>
        <dbReference type="ChEBI" id="CHEBI:58210"/>
        <dbReference type="EC" id="2.7.7.2"/>
    </reaction>
</comment>
<keyword evidence="9 15" id="KW-0418">Kinase</keyword>
<dbReference type="SMART" id="SM00904">
    <property type="entry name" value="Flavokinase"/>
    <property type="match status" value="1"/>
</dbReference>
<dbReference type="InterPro" id="IPR014729">
    <property type="entry name" value="Rossmann-like_a/b/a_fold"/>
</dbReference>
<comment type="function">
    <text evidence="1">Catalyzes the phosphorylation of riboflavin to FMN followed by the adenylation of FMN to FAD.</text>
</comment>